<accession>A0ACA9LZI7</accession>
<sequence>KTVAMPLTPLSESDSPLHTVGDTYINPFEISSDIPTDPNTIIEPDDVDLSSPFARASSNKPRSSPKSTTININSQPSVTGSIGHSPRRFVTDTLDEPVTETILRDLRNIALKLRQVLYPKGNQDVLRDWDLWGPLILCLTLALLLSFNAEDVFDGDQKVSVFTGVFVIVWCGAVVVTINAKLLGGTM</sequence>
<keyword evidence="2" id="KW-1185">Reference proteome</keyword>
<organism evidence="1 2">
    <name type="scientific">Dentiscutata heterogama</name>
    <dbReference type="NCBI Taxonomy" id="1316150"/>
    <lineage>
        <taxon>Eukaryota</taxon>
        <taxon>Fungi</taxon>
        <taxon>Fungi incertae sedis</taxon>
        <taxon>Mucoromycota</taxon>
        <taxon>Glomeromycotina</taxon>
        <taxon>Glomeromycetes</taxon>
        <taxon>Diversisporales</taxon>
        <taxon>Gigasporaceae</taxon>
        <taxon>Dentiscutata</taxon>
    </lineage>
</organism>
<evidence type="ECO:0000313" key="1">
    <source>
        <dbReference type="EMBL" id="CAG8550616.1"/>
    </source>
</evidence>
<name>A0ACA9LZI7_9GLOM</name>
<dbReference type="Proteomes" id="UP000789702">
    <property type="component" value="Unassembled WGS sequence"/>
</dbReference>
<reference evidence="1" key="1">
    <citation type="submission" date="2021-06" db="EMBL/GenBank/DDBJ databases">
        <authorList>
            <person name="Kallberg Y."/>
            <person name="Tangrot J."/>
            <person name="Rosling A."/>
        </authorList>
    </citation>
    <scope>NUCLEOTIDE SEQUENCE</scope>
    <source>
        <strain evidence="1">IL203A</strain>
    </source>
</reference>
<evidence type="ECO:0000313" key="2">
    <source>
        <dbReference type="Proteomes" id="UP000789702"/>
    </source>
</evidence>
<gene>
    <name evidence="1" type="ORF">DHETER_LOCUS5209</name>
</gene>
<comment type="caution">
    <text evidence="1">The sequence shown here is derived from an EMBL/GenBank/DDBJ whole genome shotgun (WGS) entry which is preliminary data.</text>
</comment>
<protein>
    <submittedName>
        <fullName evidence="1">14891_t:CDS:1</fullName>
    </submittedName>
</protein>
<feature type="non-terminal residue" evidence="1">
    <location>
        <position position="1"/>
    </location>
</feature>
<dbReference type="EMBL" id="CAJVPU010005646">
    <property type="protein sequence ID" value="CAG8550616.1"/>
    <property type="molecule type" value="Genomic_DNA"/>
</dbReference>
<proteinExistence type="predicted"/>